<dbReference type="STRING" id="1423782.FD32_GL001061"/>
<organism evidence="2 3">
    <name type="scientific">Limosilactobacillus panis DSM 6035</name>
    <dbReference type="NCBI Taxonomy" id="1423782"/>
    <lineage>
        <taxon>Bacteria</taxon>
        <taxon>Bacillati</taxon>
        <taxon>Bacillota</taxon>
        <taxon>Bacilli</taxon>
        <taxon>Lactobacillales</taxon>
        <taxon>Lactobacillaceae</taxon>
        <taxon>Limosilactobacillus</taxon>
    </lineage>
</organism>
<dbReference type="OrthoDB" id="9798006at2"/>
<feature type="domain" description="N-acetyltransferase" evidence="1">
    <location>
        <begin position="4"/>
        <end position="173"/>
    </location>
</feature>
<dbReference type="PATRIC" id="fig|1423782.4.peg.1112"/>
<gene>
    <name evidence="2" type="ORF">FD32_GL001061</name>
</gene>
<name>A0A0R1X3N5_9LACO</name>
<dbReference type="Gene3D" id="3.40.630.30">
    <property type="match status" value="1"/>
</dbReference>
<dbReference type="Proteomes" id="UP000051412">
    <property type="component" value="Unassembled WGS sequence"/>
</dbReference>
<dbReference type="InterPro" id="IPR000182">
    <property type="entry name" value="GNAT_dom"/>
</dbReference>
<accession>A0A0R1X3N5</accession>
<proteinExistence type="predicted"/>
<comment type="caution">
    <text evidence="2">The sequence shown here is derived from an EMBL/GenBank/DDBJ whole genome shotgun (WGS) entry which is preliminary data.</text>
</comment>
<keyword evidence="2" id="KW-0808">Transferase</keyword>
<keyword evidence="3" id="KW-1185">Reference proteome</keyword>
<evidence type="ECO:0000313" key="3">
    <source>
        <dbReference type="Proteomes" id="UP000051412"/>
    </source>
</evidence>
<dbReference type="RefSeq" id="WP_047766996.1">
    <property type="nucleotide sequence ID" value="NZ_AZGM01000140.1"/>
</dbReference>
<dbReference type="PANTHER" id="PTHR43072:SF8">
    <property type="entry name" value="ACYLTRANSFERASE FABY-RELATED"/>
    <property type="match status" value="1"/>
</dbReference>
<sequence length="195" mass="22563">MRSIQIRVAQPADAEQLLAIYAPYVEKTAITFEYTVPTVMEFRRRIVQTLQRYPYLVAVEGGRLVGYAYVSPFQARKAYDWSVETSIYVAPTVRHHGIGKQLYDKIESVCRSMNITNLNACIGYPQSDDDPHLDKNSADFHRHRGFQLAGHFHSCGYKFDRWYDIIWMEKFISSHEKTPASVKNFDAVRAQFNLS</sequence>
<dbReference type="GO" id="GO:0016747">
    <property type="term" value="F:acyltransferase activity, transferring groups other than amino-acyl groups"/>
    <property type="evidence" value="ECO:0007669"/>
    <property type="project" value="InterPro"/>
</dbReference>
<dbReference type="PROSITE" id="PS51186">
    <property type="entry name" value="GNAT"/>
    <property type="match status" value="1"/>
</dbReference>
<evidence type="ECO:0000259" key="1">
    <source>
        <dbReference type="PROSITE" id="PS51186"/>
    </source>
</evidence>
<dbReference type="Pfam" id="PF13420">
    <property type="entry name" value="Acetyltransf_4"/>
    <property type="match status" value="1"/>
</dbReference>
<protein>
    <submittedName>
        <fullName evidence="2">Sortase-like acyltransferase</fullName>
    </submittedName>
</protein>
<keyword evidence="2" id="KW-0012">Acyltransferase</keyword>
<dbReference type="AlphaFoldDB" id="A0A0R1X3N5"/>
<evidence type="ECO:0000313" key="2">
    <source>
        <dbReference type="EMBL" id="KRM24938.1"/>
    </source>
</evidence>
<reference evidence="2 3" key="1">
    <citation type="journal article" date="2015" name="Genome Announc.">
        <title>Expanding the biotechnology potential of lactobacilli through comparative genomics of 213 strains and associated genera.</title>
        <authorList>
            <person name="Sun Z."/>
            <person name="Harris H.M."/>
            <person name="McCann A."/>
            <person name="Guo C."/>
            <person name="Argimon S."/>
            <person name="Zhang W."/>
            <person name="Yang X."/>
            <person name="Jeffery I.B."/>
            <person name="Cooney J.C."/>
            <person name="Kagawa T.F."/>
            <person name="Liu W."/>
            <person name="Song Y."/>
            <person name="Salvetti E."/>
            <person name="Wrobel A."/>
            <person name="Rasinkangas P."/>
            <person name="Parkhill J."/>
            <person name="Rea M.C."/>
            <person name="O'Sullivan O."/>
            <person name="Ritari J."/>
            <person name="Douillard F.P."/>
            <person name="Paul Ross R."/>
            <person name="Yang R."/>
            <person name="Briner A.E."/>
            <person name="Felis G.E."/>
            <person name="de Vos W.M."/>
            <person name="Barrangou R."/>
            <person name="Klaenhammer T.R."/>
            <person name="Caufield P.W."/>
            <person name="Cui Y."/>
            <person name="Zhang H."/>
            <person name="O'Toole P.W."/>
        </authorList>
    </citation>
    <scope>NUCLEOTIDE SEQUENCE [LARGE SCALE GENOMIC DNA]</scope>
    <source>
        <strain evidence="2 3">DSM 6035</strain>
    </source>
</reference>
<dbReference type="CDD" id="cd04301">
    <property type="entry name" value="NAT_SF"/>
    <property type="match status" value="1"/>
</dbReference>
<dbReference type="EMBL" id="AZGM01000140">
    <property type="protein sequence ID" value="KRM24938.1"/>
    <property type="molecule type" value="Genomic_DNA"/>
</dbReference>
<dbReference type="SUPFAM" id="SSF55729">
    <property type="entry name" value="Acyl-CoA N-acyltransferases (Nat)"/>
    <property type="match status" value="1"/>
</dbReference>
<dbReference type="PANTHER" id="PTHR43072">
    <property type="entry name" value="N-ACETYLTRANSFERASE"/>
    <property type="match status" value="1"/>
</dbReference>
<dbReference type="InterPro" id="IPR016181">
    <property type="entry name" value="Acyl_CoA_acyltransferase"/>
</dbReference>